<evidence type="ECO:0000313" key="1">
    <source>
        <dbReference type="EMBL" id="QBK25789.1"/>
    </source>
</evidence>
<proteinExistence type="predicted"/>
<dbReference type="AlphaFoldDB" id="A0A4P6URA2"/>
<dbReference type="EMBL" id="CP036528">
    <property type="protein sequence ID" value="QBK25789.1"/>
    <property type="molecule type" value="Genomic_DNA"/>
</dbReference>
<keyword evidence="2" id="KW-1185">Reference proteome</keyword>
<dbReference type="KEGG" id="uth:DKZ56_07890"/>
<name>A0A4P6URA2_9BACL</name>
<dbReference type="RefSeq" id="WP_208649485.1">
    <property type="nucleotide sequence ID" value="NZ_CP036528.1"/>
</dbReference>
<dbReference type="Proteomes" id="UP000291151">
    <property type="component" value="Chromosome"/>
</dbReference>
<gene>
    <name evidence="1" type="ORF">DKZ56_07890</name>
</gene>
<protein>
    <submittedName>
        <fullName evidence="1">Uncharacterized protein</fullName>
    </submittedName>
</protein>
<evidence type="ECO:0000313" key="2">
    <source>
        <dbReference type="Proteomes" id="UP000291151"/>
    </source>
</evidence>
<accession>A0A4P6URA2</accession>
<reference evidence="1 2" key="1">
    <citation type="submission" date="2019-02" db="EMBL/GenBank/DDBJ databases">
        <title>Ureibacillus thermophilus.</title>
        <authorList>
            <person name="Sunny J.S."/>
            <person name="Natarajan A."/>
            <person name="Saleena L.M."/>
        </authorList>
    </citation>
    <scope>NUCLEOTIDE SEQUENCE [LARGE SCALE GENOMIC DNA]</scope>
    <source>
        <strain evidence="1 2">LM102</strain>
    </source>
</reference>
<sequence>MFDCSFSFFHRNVPAIWHPVNLDRPPLCIFARFHLFIEMYTRPFRPVAANLHAISICSSDCPNSFGIFDRPAQYIYARLHPFIGAVRLKATHIPVILIQRTNFDRY</sequence>
<organism evidence="1 2">
    <name type="scientific">Ureibacillus thermophilus</name>
    <dbReference type="NCBI Taxonomy" id="367743"/>
    <lineage>
        <taxon>Bacteria</taxon>
        <taxon>Bacillati</taxon>
        <taxon>Bacillota</taxon>
        <taxon>Bacilli</taxon>
        <taxon>Bacillales</taxon>
        <taxon>Caryophanaceae</taxon>
        <taxon>Ureibacillus</taxon>
    </lineage>
</organism>